<dbReference type="Pfam" id="PF00018">
    <property type="entry name" value="SH3_1"/>
    <property type="match status" value="2"/>
</dbReference>
<feature type="compositionally biased region" description="Polar residues" evidence="3">
    <location>
        <begin position="451"/>
        <end position="478"/>
    </location>
</feature>
<dbReference type="Pfam" id="PF00241">
    <property type="entry name" value="Cofilin_ADF"/>
    <property type="match status" value="1"/>
</dbReference>
<gene>
    <name evidence="6" type="ORF">T310_0280</name>
</gene>
<dbReference type="GeneID" id="25312335"/>
<dbReference type="GO" id="GO:0030833">
    <property type="term" value="P:regulation of actin filament polymerization"/>
    <property type="evidence" value="ECO:0007669"/>
    <property type="project" value="TreeGrafter"/>
</dbReference>
<dbReference type="InterPro" id="IPR036028">
    <property type="entry name" value="SH3-like_dom_sf"/>
</dbReference>
<dbReference type="FunFam" id="3.40.20.10:FF:000045">
    <property type="entry name" value="Actin binding protein, putative"/>
    <property type="match status" value="1"/>
</dbReference>
<keyword evidence="7" id="KW-1185">Reference proteome</keyword>
<evidence type="ECO:0000313" key="6">
    <source>
        <dbReference type="EMBL" id="KKA25724.1"/>
    </source>
</evidence>
<dbReference type="PROSITE" id="PS51263">
    <property type="entry name" value="ADF_H"/>
    <property type="match status" value="1"/>
</dbReference>
<feature type="region of interest" description="Disordered" evidence="3">
    <location>
        <begin position="716"/>
        <end position="754"/>
    </location>
</feature>
<dbReference type="InterPro" id="IPR001452">
    <property type="entry name" value="SH3_domain"/>
</dbReference>
<dbReference type="GO" id="GO:0030864">
    <property type="term" value="C:cortical actin cytoskeleton"/>
    <property type="evidence" value="ECO:0007669"/>
    <property type="project" value="TreeGrafter"/>
</dbReference>
<accession>A0A0F4Z5C0</accession>
<dbReference type="InterPro" id="IPR029006">
    <property type="entry name" value="ADF-H/Gelsolin-like_dom_sf"/>
</dbReference>
<dbReference type="OrthoDB" id="5971719at2759"/>
<dbReference type="RefSeq" id="XP_013332336.1">
    <property type="nucleotide sequence ID" value="XM_013476882.1"/>
</dbReference>
<dbReference type="GO" id="GO:0005884">
    <property type="term" value="C:actin filament"/>
    <property type="evidence" value="ECO:0007669"/>
    <property type="project" value="TreeGrafter"/>
</dbReference>
<comment type="caution">
    <text evidence="6">The sequence shown here is derived from an EMBL/GenBank/DDBJ whole genome shotgun (WGS) entry which is preliminary data.</text>
</comment>
<feature type="domain" description="ADF-H" evidence="5">
    <location>
        <begin position="3"/>
        <end position="156"/>
    </location>
</feature>
<dbReference type="PANTHER" id="PTHR10829:SF25">
    <property type="entry name" value="DREBRIN-LIKE PROTEIN"/>
    <property type="match status" value="1"/>
</dbReference>
<proteinExistence type="predicted"/>
<dbReference type="CDD" id="cd11961">
    <property type="entry name" value="SH3_Abp1_fungi_C2"/>
    <property type="match status" value="1"/>
</dbReference>
<dbReference type="SMART" id="SM00102">
    <property type="entry name" value="ADF"/>
    <property type="match status" value="1"/>
</dbReference>
<dbReference type="Gene3D" id="2.30.30.40">
    <property type="entry name" value="SH3 Domains"/>
    <property type="match status" value="2"/>
</dbReference>
<dbReference type="PANTHER" id="PTHR10829">
    <property type="entry name" value="CORTACTIN AND DREBRIN"/>
    <property type="match status" value="1"/>
</dbReference>
<protein>
    <submittedName>
        <fullName evidence="6">Actin binding protein</fullName>
    </submittedName>
</protein>
<feature type="region of interest" description="Disordered" evidence="3">
    <location>
        <begin position="322"/>
        <end position="618"/>
    </location>
</feature>
<dbReference type="Gene3D" id="3.40.20.10">
    <property type="entry name" value="Severin"/>
    <property type="match status" value="1"/>
</dbReference>
<evidence type="ECO:0000256" key="3">
    <source>
        <dbReference type="SAM" id="MobiDB-lite"/>
    </source>
</evidence>
<organism evidence="6 7">
    <name type="scientific">Rasamsonia emersonii (strain ATCC 16479 / CBS 393.64 / IMI 116815)</name>
    <dbReference type="NCBI Taxonomy" id="1408163"/>
    <lineage>
        <taxon>Eukaryota</taxon>
        <taxon>Fungi</taxon>
        <taxon>Dikarya</taxon>
        <taxon>Ascomycota</taxon>
        <taxon>Pezizomycotina</taxon>
        <taxon>Eurotiomycetes</taxon>
        <taxon>Eurotiomycetidae</taxon>
        <taxon>Eurotiales</taxon>
        <taxon>Trichocomaceae</taxon>
        <taxon>Rasamsonia</taxon>
    </lineage>
</organism>
<evidence type="ECO:0000313" key="7">
    <source>
        <dbReference type="Proteomes" id="UP000053958"/>
    </source>
</evidence>
<evidence type="ECO:0000256" key="1">
    <source>
        <dbReference type="ARBA" id="ARBA00022443"/>
    </source>
</evidence>
<dbReference type="STRING" id="1408163.A0A0F4Z5C0"/>
<feature type="compositionally biased region" description="Basic and acidic residues" evidence="3">
    <location>
        <begin position="597"/>
        <end position="610"/>
    </location>
</feature>
<dbReference type="PRINTS" id="PR00452">
    <property type="entry name" value="SH3DOMAIN"/>
</dbReference>
<dbReference type="FunFam" id="2.30.30.40:FF:000273">
    <property type="entry name" value="Actin binding protein"/>
    <property type="match status" value="1"/>
</dbReference>
<feature type="compositionally biased region" description="Basic and acidic residues" evidence="3">
    <location>
        <begin position="725"/>
        <end position="736"/>
    </location>
</feature>
<keyword evidence="1 2" id="KW-0728">SH3 domain</keyword>
<dbReference type="CDD" id="cd11281">
    <property type="entry name" value="ADF_drebrin_like"/>
    <property type="match status" value="1"/>
</dbReference>
<dbReference type="CDD" id="cd11962">
    <property type="entry name" value="SH3_Abp1_fungi_C1"/>
    <property type="match status" value="1"/>
</dbReference>
<feature type="domain" description="SH3" evidence="4">
    <location>
        <begin position="653"/>
        <end position="713"/>
    </location>
</feature>
<name>A0A0F4Z5C0_RASE3</name>
<feature type="region of interest" description="Disordered" evidence="3">
    <location>
        <begin position="251"/>
        <end position="273"/>
    </location>
</feature>
<dbReference type="InterPro" id="IPR002108">
    <property type="entry name" value="ADF-H"/>
</dbReference>
<dbReference type="InterPro" id="IPR035719">
    <property type="entry name" value="Abp1_fungi_SH3_C1"/>
</dbReference>
<dbReference type="Proteomes" id="UP000053958">
    <property type="component" value="Unassembled WGS sequence"/>
</dbReference>
<feature type="region of interest" description="Disordered" evidence="3">
    <location>
        <begin position="169"/>
        <end position="221"/>
    </location>
</feature>
<feature type="compositionally biased region" description="Basic and acidic residues" evidence="3">
    <location>
        <begin position="335"/>
        <end position="346"/>
    </location>
</feature>
<evidence type="ECO:0000259" key="4">
    <source>
        <dbReference type="PROSITE" id="PS50002"/>
    </source>
</evidence>
<feature type="compositionally biased region" description="Pro residues" evidence="3">
    <location>
        <begin position="565"/>
        <end position="579"/>
    </location>
</feature>
<dbReference type="SMART" id="SM00326">
    <property type="entry name" value="SH3"/>
    <property type="match status" value="2"/>
</dbReference>
<dbReference type="AlphaFoldDB" id="A0A0F4Z5C0"/>
<feature type="compositionally biased region" description="Polar residues" evidence="3">
    <location>
        <begin position="251"/>
        <end position="267"/>
    </location>
</feature>
<dbReference type="PRINTS" id="PR00499">
    <property type="entry name" value="P67PHOX"/>
</dbReference>
<evidence type="ECO:0000259" key="5">
    <source>
        <dbReference type="PROSITE" id="PS51263"/>
    </source>
</evidence>
<dbReference type="SUPFAM" id="SSF55753">
    <property type="entry name" value="Actin depolymerizing proteins"/>
    <property type="match status" value="1"/>
</dbReference>
<dbReference type="EMBL" id="LASV01000014">
    <property type="protein sequence ID" value="KKA25724.1"/>
    <property type="molecule type" value="Genomic_DNA"/>
</dbReference>
<dbReference type="GO" id="GO:0051015">
    <property type="term" value="F:actin filament binding"/>
    <property type="evidence" value="ECO:0007669"/>
    <property type="project" value="TreeGrafter"/>
</dbReference>
<dbReference type="FunFam" id="2.30.30.40:FF:000242">
    <property type="entry name" value="Actin binding protein"/>
    <property type="match status" value="1"/>
</dbReference>
<feature type="domain" description="SH3" evidence="4">
    <location>
        <begin position="752"/>
        <end position="810"/>
    </location>
</feature>
<dbReference type="InterPro" id="IPR035718">
    <property type="entry name" value="Abp1_fungi_SH3_C2"/>
</dbReference>
<evidence type="ECO:0000256" key="2">
    <source>
        <dbReference type="PROSITE-ProRule" id="PRU00192"/>
    </source>
</evidence>
<reference evidence="6 7" key="1">
    <citation type="submission" date="2015-04" db="EMBL/GenBank/DDBJ databases">
        <authorList>
            <person name="Heijne W.H."/>
            <person name="Fedorova N.D."/>
            <person name="Nierman W.C."/>
            <person name="Vollebregt A.W."/>
            <person name="Zhao Z."/>
            <person name="Wu L."/>
            <person name="Kumar M."/>
            <person name="Stam H."/>
            <person name="van den Berg M.A."/>
            <person name="Pel H.J."/>
        </authorList>
    </citation>
    <scope>NUCLEOTIDE SEQUENCE [LARGE SCALE GENOMIC DNA]</scope>
    <source>
        <strain evidence="6 7">CBS 393.64</strain>
    </source>
</reference>
<sequence>MASLNLSSNGPSISRSYQSIVNAPAPSGPAASSSTYGQWVVFSVSTPLVNAFQPDSGGKESVLKVQSTGEGELTDLIEEFSEGKIQFAFVKVKDPNTSLPKNVLIGWCGEGVPERTKGYFTSHLAAVSKFLHGYHVQITARSEGDLTPEGILQKVADASGAKYASEETVSSGNAASKPPVATKPVFTPSRSAGIVSKPTTSARRTVAPKNDEVDEDGWGPDAPPVTRTQLEKVPSAYQPTKVDIHQLTSQKPAESTFKSTQPDNNARSDIVKGGYQPVGKVDIAAIRRQAREAGEQVDDRPEPVKGAYEPVGKVDIAALRAKAQSTDVPSPGTDDSQRVSEPKTLSERSAAFQTSERLTTLPKPKVSNRFAVSSTFTGTKPPLPGDFGAKVTPAVAPVGGASRTFADEGGKTPAQLWAERKAKERGSSGAGDVPISRPSAPTQSSEREWKSSYTGRTWAPVQTTHTGLSTGSNASQQPAGHGDELSQESESKPPSGAVSSVRDRFAPSPSVGASVSNVGERAPSPPPLDNSTKPNAGRGIPIPGLSTGPVESQEAYETETKQDVPNPPPQPRSPTPPTPSHKESSPIRVAMPVSRNAPEEIVRGAPEEQHSPPQVLPIRSLEQAVPKEEELEEPTHDTARATAEATVHDTAHPNSIRALVQYDYEKAEDNEIDLKEGEYVTEIEMVDKDWWLGVNARGERGLFPSNYVEVVEAGDATQGATSDLPGHEKRETDIEASRPVGEPPATGLHSESRGPTATALYDYEAAEDNEISFPEGAKIINIEFPDEDWWSGEYDGKIGLFPANYVQLDE</sequence>
<dbReference type="PROSITE" id="PS50002">
    <property type="entry name" value="SH3"/>
    <property type="match status" value="2"/>
</dbReference>
<dbReference type="SUPFAM" id="SSF50044">
    <property type="entry name" value="SH3-domain"/>
    <property type="match status" value="2"/>
</dbReference>
<dbReference type="GO" id="GO:0030427">
    <property type="term" value="C:site of polarized growth"/>
    <property type="evidence" value="ECO:0007669"/>
    <property type="project" value="TreeGrafter"/>
</dbReference>